<evidence type="ECO:0000259" key="6">
    <source>
        <dbReference type="PROSITE" id="PS50850"/>
    </source>
</evidence>
<dbReference type="InterPro" id="IPR036259">
    <property type="entry name" value="MFS_trans_sf"/>
</dbReference>
<keyword evidence="2 5" id="KW-0812">Transmembrane</keyword>
<dbReference type="InParanoid" id="A0A0N1IPB6"/>
<dbReference type="Gene3D" id="1.20.1250.20">
    <property type="entry name" value="MFS general substrate transporter like domains"/>
    <property type="match status" value="1"/>
</dbReference>
<dbReference type="GO" id="GO:0016020">
    <property type="term" value="C:membrane"/>
    <property type="evidence" value="ECO:0007669"/>
    <property type="project" value="UniProtKB-SubCell"/>
</dbReference>
<accession>A0A0N1IPB6</accession>
<evidence type="ECO:0000256" key="2">
    <source>
        <dbReference type="ARBA" id="ARBA00022692"/>
    </source>
</evidence>
<evidence type="ECO:0000256" key="1">
    <source>
        <dbReference type="ARBA" id="ARBA00004141"/>
    </source>
</evidence>
<name>A0A0N1IPB6_PAPMA</name>
<feature type="transmembrane region" description="Helical" evidence="5">
    <location>
        <begin position="77"/>
        <end position="95"/>
    </location>
</feature>
<dbReference type="InterPro" id="IPR005828">
    <property type="entry name" value="MFS_sugar_transport-like"/>
</dbReference>
<dbReference type="GO" id="GO:0022857">
    <property type="term" value="F:transmembrane transporter activity"/>
    <property type="evidence" value="ECO:0007669"/>
    <property type="project" value="InterPro"/>
</dbReference>
<dbReference type="InterPro" id="IPR020846">
    <property type="entry name" value="MFS_dom"/>
</dbReference>
<dbReference type="Pfam" id="PF00083">
    <property type="entry name" value="Sugar_tr"/>
    <property type="match status" value="1"/>
</dbReference>
<protein>
    <submittedName>
        <fullName evidence="7">Facilitated trehalose transporter Tret1</fullName>
    </submittedName>
</protein>
<feature type="transmembrane region" description="Helical" evidence="5">
    <location>
        <begin position="107"/>
        <end position="124"/>
    </location>
</feature>
<feature type="transmembrane region" description="Helical" evidence="5">
    <location>
        <begin position="379"/>
        <end position="403"/>
    </location>
</feature>
<feature type="transmembrane region" description="Helical" evidence="5">
    <location>
        <begin position="350"/>
        <end position="373"/>
    </location>
</feature>
<dbReference type="Proteomes" id="UP000053240">
    <property type="component" value="Unassembled WGS sequence"/>
</dbReference>
<keyword evidence="8" id="KW-1185">Reference proteome</keyword>
<comment type="subcellular location">
    <subcellularLocation>
        <location evidence="1">Membrane</location>
        <topology evidence="1">Multi-pass membrane protein</topology>
    </subcellularLocation>
</comment>
<feature type="transmembrane region" description="Helical" evidence="5">
    <location>
        <begin position="193"/>
        <end position="212"/>
    </location>
</feature>
<sequence length="507" mass="57021">MDKYKTSNVSFLQFKINNKKLYITVNKINLSNVFQLFIFSGLTICSVSDGFIFGQMSGMVDALRGKENGLSLNDGDISWIASTINATCIFGFVLAGMVTEKVGRRRAIAILSLPMILTWIMLYFAESFAILVASRVIVGISYGGVILLTYVTTAEYTTTKQRAAFVTIVTAVGPSIGTALGHVLSILMHWRTVALIGIIPTTLSIVLPLFWVESPSWLASKGRFEESMAAYRELHGRSEATEVELKLLVNFEKTKQKEFTPNKKLYLSMLEKIILALKQMYFWKISLLVAVISVYRVAGGRILYNTLAITMLQEMTKNSNILMSTLLVDGFIVTGSILPVYLFRKMKTRTLLFLFGLTSNIALIVLSACLYYIPRENVYFAWVCSSLLAFYFIIAYAGPYAVLELLLSELYPLELKSFCTFFYGTFAGFATFLSIKLAPTMFDSMGYHGVFLLNATIVFLCLGYLWFYLPETKGRTLQEIEQYFRNGNFDNDTDLNLEQCESEDLVA</sequence>
<feature type="transmembrane region" description="Helical" evidence="5">
    <location>
        <begin position="36"/>
        <end position="57"/>
    </location>
</feature>
<dbReference type="InterPro" id="IPR050549">
    <property type="entry name" value="MFS_Trehalose_Transporter"/>
</dbReference>
<feature type="transmembrane region" description="Helical" evidence="5">
    <location>
        <begin position="415"/>
        <end position="435"/>
    </location>
</feature>
<feature type="transmembrane region" description="Helical" evidence="5">
    <location>
        <begin position="163"/>
        <end position="187"/>
    </location>
</feature>
<dbReference type="SUPFAM" id="SSF103473">
    <property type="entry name" value="MFS general substrate transporter"/>
    <property type="match status" value="1"/>
</dbReference>
<evidence type="ECO:0000256" key="4">
    <source>
        <dbReference type="ARBA" id="ARBA00023136"/>
    </source>
</evidence>
<keyword evidence="3 5" id="KW-1133">Transmembrane helix</keyword>
<evidence type="ECO:0000256" key="5">
    <source>
        <dbReference type="SAM" id="Phobius"/>
    </source>
</evidence>
<gene>
    <name evidence="7" type="ORF">RR48_04415</name>
</gene>
<dbReference type="PANTHER" id="PTHR48021">
    <property type="match status" value="1"/>
</dbReference>
<organism evidence="7 8">
    <name type="scientific">Papilio machaon</name>
    <name type="common">Old World swallowtail butterfly</name>
    <dbReference type="NCBI Taxonomy" id="76193"/>
    <lineage>
        <taxon>Eukaryota</taxon>
        <taxon>Metazoa</taxon>
        <taxon>Ecdysozoa</taxon>
        <taxon>Arthropoda</taxon>
        <taxon>Hexapoda</taxon>
        <taxon>Insecta</taxon>
        <taxon>Pterygota</taxon>
        <taxon>Neoptera</taxon>
        <taxon>Endopterygota</taxon>
        <taxon>Lepidoptera</taxon>
        <taxon>Glossata</taxon>
        <taxon>Ditrysia</taxon>
        <taxon>Papilionoidea</taxon>
        <taxon>Papilionidae</taxon>
        <taxon>Papilioninae</taxon>
        <taxon>Papilio</taxon>
    </lineage>
</organism>
<evidence type="ECO:0000313" key="7">
    <source>
        <dbReference type="EMBL" id="KPJ13376.1"/>
    </source>
</evidence>
<feature type="transmembrane region" description="Helical" evidence="5">
    <location>
        <begin position="130"/>
        <end position="151"/>
    </location>
</feature>
<dbReference type="STRING" id="76193.A0A0N1IPB6"/>
<feature type="transmembrane region" description="Helical" evidence="5">
    <location>
        <begin position="281"/>
        <end position="298"/>
    </location>
</feature>
<dbReference type="EMBL" id="KQ460636">
    <property type="protein sequence ID" value="KPJ13376.1"/>
    <property type="molecule type" value="Genomic_DNA"/>
</dbReference>
<proteinExistence type="predicted"/>
<reference evidence="7 8" key="1">
    <citation type="journal article" date="2015" name="Nat. Commun.">
        <title>Outbred genome sequencing and CRISPR/Cas9 gene editing in butterflies.</title>
        <authorList>
            <person name="Li X."/>
            <person name="Fan D."/>
            <person name="Zhang W."/>
            <person name="Liu G."/>
            <person name="Zhang L."/>
            <person name="Zhao L."/>
            <person name="Fang X."/>
            <person name="Chen L."/>
            <person name="Dong Y."/>
            <person name="Chen Y."/>
            <person name="Ding Y."/>
            <person name="Zhao R."/>
            <person name="Feng M."/>
            <person name="Zhu Y."/>
            <person name="Feng Y."/>
            <person name="Jiang X."/>
            <person name="Zhu D."/>
            <person name="Xiang H."/>
            <person name="Feng X."/>
            <person name="Li S."/>
            <person name="Wang J."/>
            <person name="Zhang G."/>
            <person name="Kronforst M.R."/>
            <person name="Wang W."/>
        </authorList>
    </citation>
    <scope>NUCLEOTIDE SEQUENCE [LARGE SCALE GENOMIC DNA]</scope>
    <source>
        <strain evidence="7">Ya'a_city_454_Pm</strain>
        <tissue evidence="7">Whole body</tissue>
    </source>
</reference>
<dbReference type="PROSITE" id="PS50850">
    <property type="entry name" value="MFS"/>
    <property type="match status" value="1"/>
</dbReference>
<evidence type="ECO:0000256" key="3">
    <source>
        <dbReference type="ARBA" id="ARBA00022989"/>
    </source>
</evidence>
<feature type="transmembrane region" description="Helical" evidence="5">
    <location>
        <begin position="447"/>
        <end position="469"/>
    </location>
</feature>
<evidence type="ECO:0000313" key="8">
    <source>
        <dbReference type="Proteomes" id="UP000053240"/>
    </source>
</evidence>
<dbReference type="PANTHER" id="PTHR48021:SF1">
    <property type="entry name" value="GH07001P-RELATED"/>
    <property type="match status" value="1"/>
</dbReference>
<keyword evidence="4 5" id="KW-0472">Membrane</keyword>
<feature type="transmembrane region" description="Helical" evidence="5">
    <location>
        <begin position="321"/>
        <end position="343"/>
    </location>
</feature>
<feature type="domain" description="Major facilitator superfamily (MFS) profile" evidence="6">
    <location>
        <begin position="34"/>
        <end position="473"/>
    </location>
</feature>
<dbReference type="AlphaFoldDB" id="A0A0N1IPB6"/>